<proteinExistence type="predicted"/>
<organism evidence="1 2">
    <name type="scientific">Gossypium arboreum</name>
    <name type="common">Tree cotton</name>
    <name type="synonym">Gossypium nanking</name>
    <dbReference type="NCBI Taxonomy" id="29729"/>
    <lineage>
        <taxon>Eukaryota</taxon>
        <taxon>Viridiplantae</taxon>
        <taxon>Streptophyta</taxon>
        <taxon>Embryophyta</taxon>
        <taxon>Tracheophyta</taxon>
        <taxon>Spermatophyta</taxon>
        <taxon>Magnoliopsida</taxon>
        <taxon>eudicotyledons</taxon>
        <taxon>Gunneridae</taxon>
        <taxon>Pentapetalae</taxon>
        <taxon>rosids</taxon>
        <taxon>malvids</taxon>
        <taxon>Malvales</taxon>
        <taxon>Malvaceae</taxon>
        <taxon>Malvoideae</taxon>
        <taxon>Gossypium</taxon>
    </lineage>
</organism>
<dbReference type="Proteomes" id="UP000032142">
    <property type="component" value="Unassembled WGS sequence"/>
</dbReference>
<comment type="caution">
    <text evidence="1">The sequence shown here is derived from an EMBL/GenBank/DDBJ whole genome shotgun (WGS) entry which is preliminary data.</text>
</comment>
<evidence type="ECO:0000313" key="2">
    <source>
        <dbReference type="Proteomes" id="UP000032142"/>
    </source>
</evidence>
<accession>A0A0B0MUQ3</accession>
<dbReference type="EMBL" id="JRRC01437182">
    <property type="protein sequence ID" value="KHG05788.1"/>
    <property type="molecule type" value="Genomic_DNA"/>
</dbReference>
<sequence length="36" mass="4257">MWLGSRERVLEPADSSILTHYRLIWNEFSSGEYISL</sequence>
<gene>
    <name evidence="1" type="ORF">F383_30331</name>
</gene>
<keyword evidence="2" id="KW-1185">Reference proteome</keyword>
<dbReference type="AlphaFoldDB" id="A0A0B0MUQ3"/>
<reference evidence="2" key="1">
    <citation type="submission" date="2014-09" db="EMBL/GenBank/DDBJ databases">
        <authorList>
            <person name="Mudge J."/>
            <person name="Ramaraj T."/>
            <person name="Lindquist I.E."/>
            <person name="Bharti A.K."/>
            <person name="Sundararajan A."/>
            <person name="Cameron C.T."/>
            <person name="Woodward J.E."/>
            <person name="May G.D."/>
            <person name="Brubaker C."/>
            <person name="Broadhvest J."/>
            <person name="Wilkins T.A."/>
        </authorList>
    </citation>
    <scope>NUCLEOTIDE SEQUENCE</scope>
    <source>
        <strain evidence="2">cv. AKA8401</strain>
    </source>
</reference>
<protein>
    <submittedName>
        <fullName evidence="1">Uncharacterized protein</fullName>
    </submittedName>
</protein>
<evidence type="ECO:0000313" key="1">
    <source>
        <dbReference type="EMBL" id="KHG05788.1"/>
    </source>
</evidence>
<name>A0A0B0MUQ3_GOSAR</name>